<sequence length="100" mass="10426">MSKIKRLPLLVMAGTIGLAGACAPAFAEGFKFGEMDVSIDTTVSLGVGIRTSKQSCTKISAENGGCPVNPSAPTAAHVYNDVNLDDGNVDVPLRFSSRRI</sequence>
<evidence type="ECO:0000313" key="3">
    <source>
        <dbReference type="Proteomes" id="UP000468901"/>
    </source>
</evidence>
<name>A0A6N6VQK4_9HYPH</name>
<keyword evidence="3" id="KW-1185">Reference proteome</keyword>
<feature type="signal peptide" evidence="1">
    <location>
        <begin position="1"/>
        <end position="27"/>
    </location>
</feature>
<accession>A0A6N6VQK4</accession>
<dbReference type="InterPro" id="IPR010727">
    <property type="entry name" value="DUF1302"/>
</dbReference>
<proteinExistence type="predicted"/>
<comment type="caution">
    <text evidence="2">The sequence shown here is derived from an EMBL/GenBank/DDBJ whole genome shotgun (WGS) entry which is preliminary data.</text>
</comment>
<organism evidence="2 3">
    <name type="scientific">Parvibaculum sedimenti</name>
    <dbReference type="NCBI Taxonomy" id="2608632"/>
    <lineage>
        <taxon>Bacteria</taxon>
        <taxon>Pseudomonadati</taxon>
        <taxon>Pseudomonadota</taxon>
        <taxon>Alphaproteobacteria</taxon>
        <taxon>Hyphomicrobiales</taxon>
        <taxon>Parvibaculaceae</taxon>
        <taxon>Parvibaculum</taxon>
    </lineage>
</organism>
<feature type="chain" id="PRO_5027004804" evidence="1">
    <location>
        <begin position="28"/>
        <end position="100"/>
    </location>
</feature>
<dbReference type="Proteomes" id="UP000468901">
    <property type="component" value="Unassembled WGS sequence"/>
</dbReference>
<protein>
    <submittedName>
        <fullName evidence="2">DUF1302 family protein</fullName>
    </submittedName>
</protein>
<reference evidence="2 3" key="1">
    <citation type="submission" date="2019-09" db="EMBL/GenBank/DDBJ databases">
        <title>Parvibaculum sedimenti sp. nov., isolated from sediment.</title>
        <authorList>
            <person name="Wang Y."/>
        </authorList>
    </citation>
    <scope>NUCLEOTIDE SEQUENCE [LARGE SCALE GENOMIC DNA]</scope>
    <source>
        <strain evidence="2 3">HXT-9</strain>
    </source>
</reference>
<keyword evidence="1" id="KW-0732">Signal</keyword>
<dbReference type="AlphaFoldDB" id="A0A6N6VQK4"/>
<gene>
    <name evidence="2" type="ORF">F2P47_03555</name>
</gene>
<dbReference type="RefSeq" id="WP_152214799.1">
    <property type="nucleotide sequence ID" value="NZ_JBAQYD010000215.1"/>
</dbReference>
<evidence type="ECO:0000256" key="1">
    <source>
        <dbReference type="SAM" id="SignalP"/>
    </source>
</evidence>
<dbReference type="PROSITE" id="PS51257">
    <property type="entry name" value="PROKAR_LIPOPROTEIN"/>
    <property type="match status" value="1"/>
</dbReference>
<dbReference type="Pfam" id="PF06980">
    <property type="entry name" value="DUF1302"/>
    <property type="match status" value="1"/>
</dbReference>
<evidence type="ECO:0000313" key="2">
    <source>
        <dbReference type="EMBL" id="KAB7741496.1"/>
    </source>
</evidence>
<dbReference type="EMBL" id="WESC01000003">
    <property type="protein sequence ID" value="KAB7741496.1"/>
    <property type="molecule type" value="Genomic_DNA"/>
</dbReference>